<sequence length="103" mass="11721">MVGSLQAFIEGTSVVTKHQVDRHLEGHIHKLALEIDKRNPTEETGIGHIINPDNQNSLYNKQNIREAYFKMIKTAYEMALKPSMPIVILKYLSNAKDLMVCNL</sequence>
<reference evidence="2" key="1">
    <citation type="submission" date="2025-08" db="UniProtKB">
        <authorList>
            <consortium name="RefSeq"/>
        </authorList>
    </citation>
    <scope>IDENTIFICATION</scope>
</reference>
<protein>
    <submittedName>
        <fullName evidence="2">Uncharacterized protein LOC136086528</fullName>
    </submittedName>
</protein>
<dbReference type="RefSeq" id="XP_065664866.1">
    <property type="nucleotide sequence ID" value="XM_065808794.1"/>
</dbReference>
<gene>
    <name evidence="2" type="primary">LOC136086528</name>
</gene>
<organism evidence="1 2">
    <name type="scientific">Hydra vulgaris</name>
    <name type="common">Hydra</name>
    <name type="synonym">Hydra attenuata</name>
    <dbReference type="NCBI Taxonomy" id="6087"/>
    <lineage>
        <taxon>Eukaryota</taxon>
        <taxon>Metazoa</taxon>
        <taxon>Cnidaria</taxon>
        <taxon>Hydrozoa</taxon>
        <taxon>Hydroidolina</taxon>
        <taxon>Anthoathecata</taxon>
        <taxon>Aplanulata</taxon>
        <taxon>Hydridae</taxon>
        <taxon>Hydra</taxon>
    </lineage>
</organism>
<name>A0ABM4CSL5_HYDVU</name>
<accession>A0ABM4CSL5</accession>
<proteinExistence type="predicted"/>
<evidence type="ECO:0000313" key="1">
    <source>
        <dbReference type="Proteomes" id="UP001652625"/>
    </source>
</evidence>
<keyword evidence="1" id="KW-1185">Reference proteome</keyword>
<dbReference type="GeneID" id="136086528"/>
<evidence type="ECO:0000313" key="2">
    <source>
        <dbReference type="RefSeq" id="XP_065664866.1"/>
    </source>
</evidence>
<dbReference type="Proteomes" id="UP001652625">
    <property type="component" value="Chromosome 10"/>
</dbReference>